<accession>A0AAD4G8P2</accession>
<dbReference type="EMBL" id="WHUW01000053">
    <property type="protein sequence ID" value="KAF8431096.1"/>
    <property type="molecule type" value="Genomic_DNA"/>
</dbReference>
<name>A0AAD4G8P2_BOLED</name>
<comment type="caution">
    <text evidence="1">The sequence shown here is derived from an EMBL/GenBank/DDBJ whole genome shotgun (WGS) entry which is preliminary data.</text>
</comment>
<dbReference type="Proteomes" id="UP001194468">
    <property type="component" value="Unassembled WGS sequence"/>
</dbReference>
<proteinExistence type="predicted"/>
<sequence>MSTHQPTEKKQPSFGDKMKGVAHIAHGVGEDFRGSVMGAFESVSGSDESKAKQQDIASKVLLLVPNLPRRPRPVRS</sequence>
<reference evidence="1" key="2">
    <citation type="journal article" date="2020" name="Nat. Commun.">
        <title>Large-scale genome sequencing of mycorrhizal fungi provides insights into the early evolution of symbiotic traits.</title>
        <authorList>
            <person name="Miyauchi S."/>
            <person name="Kiss E."/>
            <person name="Kuo A."/>
            <person name="Drula E."/>
            <person name="Kohler A."/>
            <person name="Sanchez-Garcia M."/>
            <person name="Morin E."/>
            <person name="Andreopoulos B."/>
            <person name="Barry K.W."/>
            <person name="Bonito G."/>
            <person name="Buee M."/>
            <person name="Carver A."/>
            <person name="Chen C."/>
            <person name="Cichocki N."/>
            <person name="Clum A."/>
            <person name="Culley D."/>
            <person name="Crous P.W."/>
            <person name="Fauchery L."/>
            <person name="Girlanda M."/>
            <person name="Hayes R.D."/>
            <person name="Keri Z."/>
            <person name="LaButti K."/>
            <person name="Lipzen A."/>
            <person name="Lombard V."/>
            <person name="Magnuson J."/>
            <person name="Maillard F."/>
            <person name="Murat C."/>
            <person name="Nolan M."/>
            <person name="Ohm R.A."/>
            <person name="Pangilinan J."/>
            <person name="Pereira M.F."/>
            <person name="Perotto S."/>
            <person name="Peter M."/>
            <person name="Pfister S."/>
            <person name="Riley R."/>
            <person name="Sitrit Y."/>
            <person name="Stielow J.B."/>
            <person name="Szollosi G."/>
            <person name="Zifcakova L."/>
            <person name="Stursova M."/>
            <person name="Spatafora J.W."/>
            <person name="Tedersoo L."/>
            <person name="Vaario L.M."/>
            <person name="Yamada A."/>
            <person name="Yan M."/>
            <person name="Wang P."/>
            <person name="Xu J."/>
            <person name="Bruns T."/>
            <person name="Baldrian P."/>
            <person name="Vilgalys R."/>
            <person name="Dunand C."/>
            <person name="Henrissat B."/>
            <person name="Grigoriev I.V."/>
            <person name="Hibbett D."/>
            <person name="Nagy L.G."/>
            <person name="Martin F.M."/>
        </authorList>
    </citation>
    <scope>NUCLEOTIDE SEQUENCE</scope>
    <source>
        <strain evidence="1">BED1</strain>
    </source>
</reference>
<dbReference type="AlphaFoldDB" id="A0AAD4G8P2"/>
<reference evidence="1" key="1">
    <citation type="submission" date="2019-10" db="EMBL/GenBank/DDBJ databases">
        <authorList>
            <consortium name="DOE Joint Genome Institute"/>
            <person name="Kuo A."/>
            <person name="Miyauchi S."/>
            <person name="Kiss E."/>
            <person name="Drula E."/>
            <person name="Kohler A."/>
            <person name="Sanchez-Garcia M."/>
            <person name="Andreopoulos B."/>
            <person name="Barry K.W."/>
            <person name="Bonito G."/>
            <person name="Buee M."/>
            <person name="Carver A."/>
            <person name="Chen C."/>
            <person name="Cichocki N."/>
            <person name="Clum A."/>
            <person name="Culley D."/>
            <person name="Crous P.W."/>
            <person name="Fauchery L."/>
            <person name="Girlanda M."/>
            <person name="Hayes R."/>
            <person name="Keri Z."/>
            <person name="LaButti K."/>
            <person name="Lipzen A."/>
            <person name="Lombard V."/>
            <person name="Magnuson J."/>
            <person name="Maillard F."/>
            <person name="Morin E."/>
            <person name="Murat C."/>
            <person name="Nolan M."/>
            <person name="Ohm R."/>
            <person name="Pangilinan J."/>
            <person name="Pereira M."/>
            <person name="Perotto S."/>
            <person name="Peter M."/>
            <person name="Riley R."/>
            <person name="Sitrit Y."/>
            <person name="Stielow B."/>
            <person name="Szollosi G."/>
            <person name="Zifcakova L."/>
            <person name="Stursova M."/>
            <person name="Spatafora J.W."/>
            <person name="Tedersoo L."/>
            <person name="Vaario L.-M."/>
            <person name="Yamada A."/>
            <person name="Yan M."/>
            <person name="Wang P."/>
            <person name="Xu J."/>
            <person name="Bruns T."/>
            <person name="Baldrian P."/>
            <person name="Vilgalys R."/>
            <person name="Henrissat B."/>
            <person name="Grigoriev I.V."/>
            <person name="Hibbett D."/>
            <person name="Nagy L.G."/>
            <person name="Martin F.M."/>
        </authorList>
    </citation>
    <scope>NUCLEOTIDE SEQUENCE</scope>
    <source>
        <strain evidence="1">BED1</strain>
    </source>
</reference>
<protein>
    <submittedName>
        <fullName evidence="1">Uncharacterized protein</fullName>
    </submittedName>
</protein>
<keyword evidence="2" id="KW-1185">Reference proteome</keyword>
<organism evidence="1 2">
    <name type="scientific">Boletus edulis BED1</name>
    <dbReference type="NCBI Taxonomy" id="1328754"/>
    <lineage>
        <taxon>Eukaryota</taxon>
        <taxon>Fungi</taxon>
        <taxon>Dikarya</taxon>
        <taxon>Basidiomycota</taxon>
        <taxon>Agaricomycotina</taxon>
        <taxon>Agaricomycetes</taxon>
        <taxon>Agaricomycetidae</taxon>
        <taxon>Boletales</taxon>
        <taxon>Boletineae</taxon>
        <taxon>Boletaceae</taxon>
        <taxon>Boletoideae</taxon>
        <taxon>Boletus</taxon>
    </lineage>
</organism>
<evidence type="ECO:0000313" key="2">
    <source>
        <dbReference type="Proteomes" id="UP001194468"/>
    </source>
</evidence>
<evidence type="ECO:0000313" key="1">
    <source>
        <dbReference type="EMBL" id="KAF8431096.1"/>
    </source>
</evidence>
<gene>
    <name evidence="1" type="ORF">L210DRAFT_3561219</name>
</gene>